<reference evidence="1" key="1">
    <citation type="submission" date="2021-12" db="EMBL/GenBank/DDBJ databases">
        <authorList>
            <person name="Lee J.-H."/>
            <person name="Kim S.-B."/>
        </authorList>
    </citation>
    <scope>NUCLEOTIDE SEQUENCE</scope>
    <source>
        <strain evidence="1">NR30</strain>
    </source>
</reference>
<comment type="caution">
    <text evidence="1">The sequence shown here is derived from an EMBL/GenBank/DDBJ whole genome shotgun (WGS) entry which is preliminary data.</text>
</comment>
<accession>A0A9Q3VXY7</accession>
<name>A0A9Q3VXY7_9ACTN</name>
<protein>
    <submittedName>
        <fullName evidence="1">Uncharacterized protein</fullName>
    </submittedName>
</protein>
<dbReference type="AlphaFoldDB" id="A0A9Q3VXY7"/>
<keyword evidence="2" id="KW-1185">Reference proteome</keyword>
<evidence type="ECO:0000313" key="2">
    <source>
        <dbReference type="Proteomes" id="UP001108029"/>
    </source>
</evidence>
<dbReference type="RefSeq" id="WP_232655149.1">
    <property type="nucleotide sequence ID" value="NZ_JAJSBI010000037.1"/>
</dbReference>
<sequence>MLYQSVTSDQMDAATWNPAANHGDFILLNPAMGGSFPDQLSSGAATPTSGTVSGTPMKVEYVPVSSATG</sequence>
<evidence type="ECO:0000313" key="1">
    <source>
        <dbReference type="EMBL" id="MCD9880207.1"/>
    </source>
</evidence>
<proteinExistence type="predicted"/>
<organism evidence="1 2">
    <name type="scientific">Streptomyces guryensis</name>
    <dbReference type="NCBI Taxonomy" id="2886947"/>
    <lineage>
        <taxon>Bacteria</taxon>
        <taxon>Bacillati</taxon>
        <taxon>Actinomycetota</taxon>
        <taxon>Actinomycetes</taxon>
        <taxon>Kitasatosporales</taxon>
        <taxon>Streptomycetaceae</taxon>
        <taxon>Streptomyces</taxon>
    </lineage>
</organism>
<dbReference type="Proteomes" id="UP001108029">
    <property type="component" value="Unassembled WGS sequence"/>
</dbReference>
<dbReference type="Gene3D" id="2.60.120.200">
    <property type="match status" value="1"/>
</dbReference>
<gene>
    <name evidence="1" type="ORF">LJ657_42970</name>
</gene>
<dbReference type="EMBL" id="JAJSBI010000037">
    <property type="protein sequence ID" value="MCD9880207.1"/>
    <property type="molecule type" value="Genomic_DNA"/>
</dbReference>